<name>A0A1Y3PJM4_9BACI</name>
<dbReference type="Proteomes" id="UP000196475">
    <property type="component" value="Unassembled WGS sequence"/>
</dbReference>
<dbReference type="EMBL" id="LZRT01000073">
    <property type="protein sequence ID" value="OUM87560.1"/>
    <property type="molecule type" value="Genomic_DNA"/>
</dbReference>
<gene>
    <name evidence="4" type="ORF">BAA01_06625</name>
</gene>
<evidence type="ECO:0000256" key="1">
    <source>
        <dbReference type="SAM" id="MobiDB-lite"/>
    </source>
</evidence>
<feature type="chain" id="PRO_5013277322" description="Copper amine oxidase-like N-terminal domain-containing protein" evidence="2">
    <location>
        <begin position="24"/>
        <end position="299"/>
    </location>
</feature>
<keyword evidence="2" id="KW-0732">Signal</keyword>
<dbReference type="InterPro" id="IPR036582">
    <property type="entry name" value="Mao_N_sf"/>
</dbReference>
<sequence>MQKMMVLFLTFAMIFVVAPGAIAATWEWDGDDYEGVIPEDSHQLGGDTIATITFVFIDGRSGTTEVSEKKGEDHDVTIENYLKWIWDKEYDVKQITHIDGVPIEQTKWKKFAGVIRTSNPLVTDGNNNAPKSPAPSQNGDKGSVKVGDTVYRPFEVTVTVDGDEVVFPDQKPYEDTKAYRTMVPLRAVYEHHNVQAEVIWNQKQQTVTATNPKGEKVVFTIGKKEFLSFAADGTVKTLYSDAAPVVIKGRTFLPLRALGSAWGIETLWFKDQKLVQMTTPDGYRQYLAPKDEYLAKKGA</sequence>
<proteinExistence type="predicted"/>
<evidence type="ECO:0000313" key="5">
    <source>
        <dbReference type="Proteomes" id="UP000196475"/>
    </source>
</evidence>
<feature type="compositionally biased region" description="Polar residues" evidence="1">
    <location>
        <begin position="119"/>
        <end position="140"/>
    </location>
</feature>
<evidence type="ECO:0000259" key="3">
    <source>
        <dbReference type="Pfam" id="PF07833"/>
    </source>
</evidence>
<reference evidence="5" key="1">
    <citation type="submission" date="2016-06" db="EMBL/GenBank/DDBJ databases">
        <authorList>
            <person name="Nascimento L."/>
            <person name="Pereira R.V."/>
            <person name="Martins L.F."/>
            <person name="Quaggio R.B."/>
            <person name="Silva A.M."/>
            <person name="Setubal J.C."/>
        </authorList>
    </citation>
    <scope>NUCLEOTIDE SEQUENCE [LARGE SCALE GENOMIC DNA]</scope>
</reference>
<evidence type="ECO:0000256" key="2">
    <source>
        <dbReference type="SAM" id="SignalP"/>
    </source>
</evidence>
<comment type="caution">
    <text evidence="4">The sequence shown here is derived from an EMBL/GenBank/DDBJ whole genome shotgun (WGS) entry which is preliminary data.</text>
</comment>
<evidence type="ECO:0000313" key="4">
    <source>
        <dbReference type="EMBL" id="OUM87560.1"/>
    </source>
</evidence>
<dbReference type="Pfam" id="PF07833">
    <property type="entry name" value="Cu_amine_oxidN1"/>
    <property type="match status" value="1"/>
</dbReference>
<organism evidence="4 5">
    <name type="scientific">Bacillus thermozeamaize</name>
    <dbReference type="NCBI Taxonomy" id="230954"/>
    <lineage>
        <taxon>Bacteria</taxon>
        <taxon>Bacillati</taxon>
        <taxon>Bacillota</taxon>
        <taxon>Bacilli</taxon>
        <taxon>Bacillales</taxon>
        <taxon>Bacillaceae</taxon>
        <taxon>Bacillus</taxon>
    </lineage>
</organism>
<dbReference type="AlphaFoldDB" id="A0A1Y3PJM4"/>
<feature type="signal peptide" evidence="2">
    <location>
        <begin position="1"/>
        <end position="23"/>
    </location>
</feature>
<accession>A0A1Y3PJM4</accession>
<dbReference type="Gene3D" id="3.30.457.10">
    <property type="entry name" value="Copper amine oxidase-like, N-terminal domain"/>
    <property type="match status" value="1"/>
</dbReference>
<protein>
    <recommendedName>
        <fullName evidence="3">Copper amine oxidase-like N-terminal domain-containing protein</fullName>
    </recommendedName>
</protein>
<feature type="region of interest" description="Disordered" evidence="1">
    <location>
        <begin position="119"/>
        <end position="144"/>
    </location>
</feature>
<dbReference type="InterPro" id="IPR012854">
    <property type="entry name" value="Cu_amine_oxidase-like_N"/>
</dbReference>
<feature type="domain" description="Copper amine oxidase-like N-terminal" evidence="3">
    <location>
        <begin position="159"/>
        <end position="275"/>
    </location>
</feature>
<dbReference type="SUPFAM" id="SSF55383">
    <property type="entry name" value="Copper amine oxidase, domain N"/>
    <property type="match status" value="1"/>
</dbReference>